<dbReference type="Proteomes" id="UP001064048">
    <property type="component" value="Chromosome 6"/>
</dbReference>
<comment type="caution">
    <text evidence="1">The sequence shown here is derived from an EMBL/GenBank/DDBJ whole genome shotgun (WGS) entry which is preliminary data.</text>
</comment>
<evidence type="ECO:0000313" key="2">
    <source>
        <dbReference type="Proteomes" id="UP001064048"/>
    </source>
</evidence>
<dbReference type="EMBL" id="CM046106">
    <property type="protein sequence ID" value="KAI8435486.1"/>
    <property type="molecule type" value="Genomic_DNA"/>
</dbReference>
<protein>
    <submittedName>
        <fullName evidence="1">Uncharacterized protein</fullName>
    </submittedName>
</protein>
<sequence length="179" mass="19873">MTSESYTCELDPDTKSFLKIYLFKDVQNVEAIRNNIIQGVWSCAVIKPSLILDPFQVAVAANRAAVAAKLGAMITRTVYAEILYNLSLSKNISQSLSKFGIEKEQNLLVCFITTAEKDASSEIIPLIEGKLCPISEISQYTDIKDLKTTYKLNKINCASNVDLLDVVVSRMVTKNFVSH</sequence>
<evidence type="ECO:0000313" key="1">
    <source>
        <dbReference type="EMBL" id="KAI8435486.1"/>
    </source>
</evidence>
<organism evidence="1 2">
    <name type="scientific">Choristoneura fumiferana</name>
    <name type="common">Spruce budworm moth</name>
    <name type="synonym">Archips fumiferana</name>
    <dbReference type="NCBI Taxonomy" id="7141"/>
    <lineage>
        <taxon>Eukaryota</taxon>
        <taxon>Metazoa</taxon>
        <taxon>Ecdysozoa</taxon>
        <taxon>Arthropoda</taxon>
        <taxon>Hexapoda</taxon>
        <taxon>Insecta</taxon>
        <taxon>Pterygota</taxon>
        <taxon>Neoptera</taxon>
        <taxon>Endopterygota</taxon>
        <taxon>Lepidoptera</taxon>
        <taxon>Glossata</taxon>
        <taxon>Ditrysia</taxon>
        <taxon>Tortricoidea</taxon>
        <taxon>Tortricidae</taxon>
        <taxon>Tortricinae</taxon>
        <taxon>Choristoneura</taxon>
    </lineage>
</organism>
<accession>A0ACC0KH10</accession>
<name>A0ACC0KH10_CHOFU</name>
<proteinExistence type="predicted"/>
<reference evidence="1 2" key="1">
    <citation type="journal article" date="2022" name="Genome Biol. Evol.">
        <title>The Spruce Budworm Genome: Reconstructing the Evolutionary History of Antifreeze Proteins.</title>
        <authorList>
            <person name="Beliveau C."/>
            <person name="Gagne P."/>
            <person name="Picq S."/>
            <person name="Vernygora O."/>
            <person name="Keeling C.I."/>
            <person name="Pinkney K."/>
            <person name="Doucet D."/>
            <person name="Wen F."/>
            <person name="Johnston J.S."/>
            <person name="Maaroufi H."/>
            <person name="Boyle B."/>
            <person name="Laroche J."/>
            <person name="Dewar K."/>
            <person name="Juretic N."/>
            <person name="Blackburn G."/>
            <person name="Nisole A."/>
            <person name="Brunet B."/>
            <person name="Brandao M."/>
            <person name="Lumley L."/>
            <person name="Duan J."/>
            <person name="Quan G."/>
            <person name="Lucarotti C.J."/>
            <person name="Roe A.D."/>
            <person name="Sperling F.A.H."/>
            <person name="Levesque R.C."/>
            <person name="Cusson M."/>
        </authorList>
    </citation>
    <scope>NUCLEOTIDE SEQUENCE [LARGE SCALE GENOMIC DNA]</scope>
    <source>
        <strain evidence="1">Glfc:IPQL:Cfum</strain>
    </source>
</reference>
<gene>
    <name evidence="1" type="ORF">MSG28_003783</name>
</gene>
<keyword evidence="2" id="KW-1185">Reference proteome</keyword>